<evidence type="ECO:0000256" key="4">
    <source>
        <dbReference type="ARBA" id="ARBA00022989"/>
    </source>
</evidence>
<dbReference type="InterPro" id="IPR003838">
    <property type="entry name" value="ABC3_permease_C"/>
</dbReference>
<evidence type="ECO:0000256" key="6">
    <source>
        <dbReference type="SAM" id="Phobius"/>
    </source>
</evidence>
<feature type="transmembrane region" description="Helical" evidence="6">
    <location>
        <begin position="264"/>
        <end position="288"/>
    </location>
</feature>
<sequence length="398" mass="45203">MNFPFYLSTRYLRTAQKGSFTRVAGVLSVAGLSVGISALLITLFILNGFEKVISKKIADFDGHIRVKHYLNYPIPSEILEMDSILFHYKETVSQSRFIQKPALLRKGKVAEGIIVEGIEPDRVEFINDILVSGTNDISGNQIVIGERLANQVNISIGDKIVLFDLATLNGSNKRLKQFVVAGFFHSGMLEYDNHMIYMNLEQADRLFHMNEKVSGQILRLSESKWANELSEFLKKDLAYPYMVMTWKEKNRSLFKWMDIQRWPILFIFSLIAMVGLVNIISALAMIVLDKTRQIGILKSLGVSHTGLRQLFLFYGFMIGLAGAIIGSFLALILAWMQNNFKIITLPEDIYFMDFIPMDVSIFDVFSIVIISIVCAIFAAIWPTVRAERIEPADALRYE</sequence>
<keyword evidence="2" id="KW-1003">Cell membrane</keyword>
<protein>
    <recommendedName>
        <fullName evidence="10">ABC3 transporter permease protein domain-containing protein</fullName>
    </recommendedName>
</protein>
<evidence type="ECO:0000259" key="7">
    <source>
        <dbReference type="Pfam" id="PF02687"/>
    </source>
</evidence>
<dbReference type="EMBL" id="UINC01001139">
    <property type="protein sequence ID" value="SUZ71995.1"/>
    <property type="molecule type" value="Genomic_DNA"/>
</dbReference>
<keyword evidence="3 6" id="KW-0812">Transmembrane</keyword>
<keyword evidence="4 6" id="KW-1133">Transmembrane helix</keyword>
<accession>A0A381PY51</accession>
<gene>
    <name evidence="9" type="ORF">METZ01_LOCUS24849</name>
</gene>
<feature type="domain" description="MacB-like periplasmic core" evidence="8">
    <location>
        <begin position="26"/>
        <end position="224"/>
    </location>
</feature>
<dbReference type="Pfam" id="PF12704">
    <property type="entry name" value="MacB_PCD"/>
    <property type="match status" value="1"/>
</dbReference>
<dbReference type="GO" id="GO:0098797">
    <property type="term" value="C:plasma membrane protein complex"/>
    <property type="evidence" value="ECO:0007669"/>
    <property type="project" value="TreeGrafter"/>
</dbReference>
<dbReference type="InterPro" id="IPR051447">
    <property type="entry name" value="Lipoprotein-release_system"/>
</dbReference>
<feature type="domain" description="ABC3 transporter permease C-terminal" evidence="7">
    <location>
        <begin position="266"/>
        <end position="391"/>
    </location>
</feature>
<reference evidence="9" key="1">
    <citation type="submission" date="2018-05" db="EMBL/GenBank/DDBJ databases">
        <authorList>
            <person name="Lanie J.A."/>
            <person name="Ng W.-L."/>
            <person name="Kazmierczak K.M."/>
            <person name="Andrzejewski T.M."/>
            <person name="Davidsen T.M."/>
            <person name="Wayne K.J."/>
            <person name="Tettelin H."/>
            <person name="Glass J.I."/>
            <person name="Rusch D."/>
            <person name="Podicherti R."/>
            <person name="Tsui H.-C.T."/>
            <person name="Winkler M.E."/>
        </authorList>
    </citation>
    <scope>NUCLEOTIDE SEQUENCE</scope>
</reference>
<proteinExistence type="predicted"/>
<evidence type="ECO:0000256" key="5">
    <source>
        <dbReference type="ARBA" id="ARBA00023136"/>
    </source>
</evidence>
<organism evidence="9">
    <name type="scientific">marine metagenome</name>
    <dbReference type="NCBI Taxonomy" id="408172"/>
    <lineage>
        <taxon>unclassified sequences</taxon>
        <taxon>metagenomes</taxon>
        <taxon>ecological metagenomes</taxon>
    </lineage>
</organism>
<evidence type="ECO:0000259" key="8">
    <source>
        <dbReference type="Pfam" id="PF12704"/>
    </source>
</evidence>
<evidence type="ECO:0000256" key="1">
    <source>
        <dbReference type="ARBA" id="ARBA00004651"/>
    </source>
</evidence>
<evidence type="ECO:0000256" key="3">
    <source>
        <dbReference type="ARBA" id="ARBA00022692"/>
    </source>
</evidence>
<dbReference type="PANTHER" id="PTHR30489">
    <property type="entry name" value="LIPOPROTEIN-RELEASING SYSTEM TRANSMEMBRANE PROTEIN LOLE"/>
    <property type="match status" value="1"/>
</dbReference>
<evidence type="ECO:0000256" key="2">
    <source>
        <dbReference type="ARBA" id="ARBA00022475"/>
    </source>
</evidence>
<dbReference type="InterPro" id="IPR025857">
    <property type="entry name" value="MacB_PCD"/>
</dbReference>
<keyword evidence="5 6" id="KW-0472">Membrane</keyword>
<comment type="subcellular location">
    <subcellularLocation>
        <location evidence="1">Cell membrane</location>
        <topology evidence="1">Multi-pass membrane protein</topology>
    </subcellularLocation>
</comment>
<evidence type="ECO:0008006" key="10">
    <source>
        <dbReference type="Google" id="ProtNLM"/>
    </source>
</evidence>
<dbReference type="PANTHER" id="PTHR30489:SF0">
    <property type="entry name" value="LIPOPROTEIN-RELEASING SYSTEM TRANSMEMBRANE PROTEIN LOLE"/>
    <property type="match status" value="1"/>
</dbReference>
<feature type="transmembrane region" description="Helical" evidence="6">
    <location>
        <begin position="311"/>
        <end position="336"/>
    </location>
</feature>
<dbReference type="AlphaFoldDB" id="A0A381PY51"/>
<dbReference type="GO" id="GO:0044874">
    <property type="term" value="P:lipoprotein localization to outer membrane"/>
    <property type="evidence" value="ECO:0007669"/>
    <property type="project" value="TreeGrafter"/>
</dbReference>
<feature type="transmembrane region" description="Helical" evidence="6">
    <location>
        <begin position="20"/>
        <end position="46"/>
    </location>
</feature>
<name>A0A381PY51_9ZZZZ</name>
<dbReference type="Pfam" id="PF02687">
    <property type="entry name" value="FtsX"/>
    <property type="match status" value="1"/>
</dbReference>
<evidence type="ECO:0000313" key="9">
    <source>
        <dbReference type="EMBL" id="SUZ71995.1"/>
    </source>
</evidence>
<feature type="transmembrane region" description="Helical" evidence="6">
    <location>
        <begin position="357"/>
        <end position="381"/>
    </location>
</feature>